<feature type="active site" description="Proton donor" evidence="4">
    <location>
        <position position="322"/>
    </location>
</feature>
<reference evidence="7" key="1">
    <citation type="submission" date="2016-10" db="EMBL/GenBank/DDBJ databases">
        <authorList>
            <person name="Varghese N."/>
            <person name="Submissions S."/>
        </authorList>
    </citation>
    <scope>NUCLEOTIDE SEQUENCE [LARGE SCALE GENOMIC DNA]</scope>
    <source>
        <strain evidence="7">DSM 17044</strain>
    </source>
</reference>
<dbReference type="GO" id="GO:0004301">
    <property type="term" value="F:epoxide hydrolase activity"/>
    <property type="evidence" value="ECO:0007669"/>
    <property type="project" value="TreeGrafter"/>
</dbReference>
<gene>
    <name evidence="6" type="ORF">SAMN05444354_102328</name>
</gene>
<dbReference type="Gene3D" id="3.40.50.1820">
    <property type="entry name" value="alpha/beta hydrolase"/>
    <property type="match status" value="1"/>
</dbReference>
<accession>A0A1H7JUA2</accession>
<dbReference type="PANTHER" id="PTHR21661:SF35">
    <property type="entry name" value="EPOXIDE HYDROLASE"/>
    <property type="match status" value="1"/>
</dbReference>
<evidence type="ECO:0000256" key="1">
    <source>
        <dbReference type="ARBA" id="ARBA00010088"/>
    </source>
</evidence>
<dbReference type="InterPro" id="IPR000639">
    <property type="entry name" value="Epox_hydrolase-like"/>
</dbReference>
<evidence type="ECO:0000256" key="3">
    <source>
        <dbReference type="ARBA" id="ARBA00022801"/>
    </source>
</evidence>
<evidence type="ECO:0000313" key="6">
    <source>
        <dbReference type="EMBL" id="SEK78183.1"/>
    </source>
</evidence>
<evidence type="ECO:0000313" key="7">
    <source>
        <dbReference type="Proteomes" id="UP000182719"/>
    </source>
</evidence>
<keyword evidence="3" id="KW-0378">Hydrolase</keyword>
<protein>
    <submittedName>
        <fullName evidence="6">Pimeloyl-ACP methyl ester carboxylesterase</fullName>
    </submittedName>
</protein>
<dbReference type="InterPro" id="IPR010497">
    <property type="entry name" value="Epoxide_hydro_N"/>
</dbReference>
<feature type="active site" description="Proton donor" evidence="4">
    <location>
        <position position="374"/>
    </location>
</feature>
<keyword evidence="2" id="KW-0058">Aromatic hydrocarbons catabolism</keyword>
<proteinExistence type="inferred from homology"/>
<dbReference type="PIRSF" id="PIRSF001112">
    <property type="entry name" value="Epoxide_hydrolase"/>
    <property type="match status" value="1"/>
</dbReference>
<name>A0A1H7JUA2_STIAU</name>
<dbReference type="RefSeq" id="WP_075005466.1">
    <property type="nucleotide sequence ID" value="NZ_FOAP01000002.1"/>
</dbReference>
<dbReference type="GO" id="GO:0097176">
    <property type="term" value="P:epoxide metabolic process"/>
    <property type="evidence" value="ECO:0007669"/>
    <property type="project" value="TreeGrafter"/>
</dbReference>
<dbReference type="Pfam" id="PF06441">
    <property type="entry name" value="EHN"/>
    <property type="match status" value="1"/>
</dbReference>
<sequence length="398" mass="44594">MSKTLTEKVGQALGLGDAHPITPFQASIPQSALTDLKQRLDLTRWPDPETVEDWSQGVPLKKLQALVEYWRTGYDWRRAEARLNSFPNYRTPIDGLDIHFIHVRSQHENALPLLLTHGWPGSVFEFFKSIPLLTDPTAHGGQAEDAFHLIIPSLPGYGFSGKPTKTGWNMARTAKAWAELMHRLGYTHWVAQGGDWGAGVSTALAHLKPKGLAGIHLNMPFAVPEKLPPENPTAEEKRAMAQLHAFDTDGSGYFRQQTTRPQTVGYGLADSPAGQAAWIYEKFQMWTDNSGEPESVLSQDEMLDTITLYWLTDTAASSARMYWENAGATFSGGKLDLPVGASIFPKEIFRLPKRWAEQSYSKLIYWNEAEKGGHFAAFEQPEIFVRELRACFRQLRAP</sequence>
<comment type="similarity">
    <text evidence="1">Belongs to the peptidase S33 family.</text>
</comment>
<dbReference type="Proteomes" id="UP000182719">
    <property type="component" value="Unassembled WGS sequence"/>
</dbReference>
<evidence type="ECO:0000256" key="2">
    <source>
        <dbReference type="ARBA" id="ARBA00022797"/>
    </source>
</evidence>
<dbReference type="PANTHER" id="PTHR21661">
    <property type="entry name" value="EPOXIDE HYDROLASE 1-RELATED"/>
    <property type="match status" value="1"/>
</dbReference>
<dbReference type="AlphaFoldDB" id="A0A1H7JUA2"/>
<feature type="domain" description="Epoxide hydrolase N-terminal" evidence="5">
    <location>
        <begin position="21"/>
        <end position="126"/>
    </location>
</feature>
<feature type="active site" description="Nucleophile" evidence="4">
    <location>
        <position position="195"/>
    </location>
</feature>
<keyword evidence="7" id="KW-1185">Reference proteome</keyword>
<dbReference type="OrthoDB" id="9802676at2"/>
<dbReference type="InterPro" id="IPR016292">
    <property type="entry name" value="Epoxide_hydrolase"/>
</dbReference>
<evidence type="ECO:0000259" key="5">
    <source>
        <dbReference type="Pfam" id="PF06441"/>
    </source>
</evidence>
<dbReference type="InterPro" id="IPR029058">
    <property type="entry name" value="AB_hydrolase_fold"/>
</dbReference>
<dbReference type="SUPFAM" id="SSF53474">
    <property type="entry name" value="alpha/beta-Hydrolases"/>
    <property type="match status" value="1"/>
</dbReference>
<organism evidence="6 7">
    <name type="scientific">Stigmatella aurantiaca</name>
    <dbReference type="NCBI Taxonomy" id="41"/>
    <lineage>
        <taxon>Bacteria</taxon>
        <taxon>Pseudomonadati</taxon>
        <taxon>Myxococcota</taxon>
        <taxon>Myxococcia</taxon>
        <taxon>Myxococcales</taxon>
        <taxon>Cystobacterineae</taxon>
        <taxon>Archangiaceae</taxon>
        <taxon>Stigmatella</taxon>
    </lineage>
</organism>
<evidence type="ECO:0000256" key="4">
    <source>
        <dbReference type="PIRSR" id="PIRSR001112-1"/>
    </source>
</evidence>
<dbReference type="PRINTS" id="PR00412">
    <property type="entry name" value="EPOXHYDRLASE"/>
</dbReference>
<dbReference type="EMBL" id="FOAP01000002">
    <property type="protein sequence ID" value="SEK78183.1"/>
    <property type="molecule type" value="Genomic_DNA"/>
</dbReference>